<accession>A0ABM8DTT0</accession>
<evidence type="ECO:0000256" key="7">
    <source>
        <dbReference type="SAM" id="SignalP"/>
    </source>
</evidence>
<dbReference type="PANTHER" id="PTHR47235">
    <property type="entry name" value="BLR6548 PROTEIN"/>
    <property type="match status" value="1"/>
</dbReference>
<evidence type="ECO:0000313" key="10">
    <source>
        <dbReference type="Proteomes" id="UP001242010"/>
    </source>
</evidence>
<dbReference type="InterPro" id="IPR009056">
    <property type="entry name" value="Cyt_c-like_dom"/>
</dbReference>
<dbReference type="Pfam" id="PF13458">
    <property type="entry name" value="Peripla_BP_6"/>
    <property type="match status" value="1"/>
</dbReference>
<evidence type="ECO:0000256" key="1">
    <source>
        <dbReference type="ARBA" id="ARBA00010062"/>
    </source>
</evidence>
<keyword evidence="4 7" id="KW-0732">Signal</keyword>
<dbReference type="Proteomes" id="UP001242010">
    <property type="component" value="Chromosome"/>
</dbReference>
<dbReference type="PANTHER" id="PTHR47235:SF1">
    <property type="entry name" value="BLR6548 PROTEIN"/>
    <property type="match status" value="1"/>
</dbReference>
<evidence type="ECO:0000256" key="5">
    <source>
        <dbReference type="ARBA" id="ARBA00023004"/>
    </source>
</evidence>
<evidence type="ECO:0000256" key="6">
    <source>
        <dbReference type="PROSITE-ProRule" id="PRU00433"/>
    </source>
</evidence>
<reference evidence="10" key="1">
    <citation type="journal article" date="2023" name="Int. J. Syst. Evol. Microbiol.">
        <title>Mesoterricola silvestris gen. nov., sp. nov., Mesoterricola sediminis sp. nov., Geothrix oryzae sp. nov., Geothrix edaphica sp. nov., Geothrix rubra sp. nov., and Geothrix limicola sp. nov., six novel members of Acidobacteriota isolated from soils.</title>
        <authorList>
            <person name="Itoh H."/>
            <person name="Sugisawa Y."/>
            <person name="Mise K."/>
            <person name="Xu Z."/>
            <person name="Kuniyasu M."/>
            <person name="Ushijima N."/>
            <person name="Kawano K."/>
            <person name="Kobayashi E."/>
            <person name="Shiratori Y."/>
            <person name="Masuda Y."/>
            <person name="Senoo K."/>
        </authorList>
    </citation>
    <scope>NUCLEOTIDE SEQUENCE [LARGE SCALE GENOMIC DNA]</scope>
    <source>
        <strain evidence="10">Red222</strain>
    </source>
</reference>
<comment type="similarity">
    <text evidence="1">Belongs to the leucine-binding protein family.</text>
</comment>
<evidence type="ECO:0000256" key="2">
    <source>
        <dbReference type="ARBA" id="ARBA00022617"/>
    </source>
</evidence>
<dbReference type="RefSeq" id="WP_286354193.1">
    <property type="nucleotide sequence ID" value="NZ_AP027079.1"/>
</dbReference>
<evidence type="ECO:0000313" key="9">
    <source>
        <dbReference type="EMBL" id="BDU70474.1"/>
    </source>
</evidence>
<feature type="signal peptide" evidence="7">
    <location>
        <begin position="1"/>
        <end position="31"/>
    </location>
</feature>
<feature type="domain" description="Cytochrome c" evidence="8">
    <location>
        <begin position="44"/>
        <end position="182"/>
    </location>
</feature>
<keyword evidence="3 6" id="KW-0479">Metal-binding</keyword>
<protein>
    <submittedName>
        <fullName evidence="9">Cytochrome c</fullName>
    </submittedName>
</protein>
<dbReference type="SUPFAM" id="SSF46626">
    <property type="entry name" value="Cytochrome c"/>
    <property type="match status" value="1"/>
</dbReference>
<dbReference type="PROSITE" id="PS51007">
    <property type="entry name" value="CYTC"/>
    <property type="match status" value="1"/>
</dbReference>
<feature type="chain" id="PRO_5045429101" evidence="7">
    <location>
        <begin position="32"/>
        <end position="568"/>
    </location>
</feature>
<dbReference type="InterPro" id="IPR036909">
    <property type="entry name" value="Cyt_c-like_dom_sf"/>
</dbReference>
<organism evidence="9 10">
    <name type="scientific">Geothrix oryzae</name>
    <dbReference type="NCBI Taxonomy" id="2927975"/>
    <lineage>
        <taxon>Bacteria</taxon>
        <taxon>Pseudomonadati</taxon>
        <taxon>Acidobacteriota</taxon>
        <taxon>Holophagae</taxon>
        <taxon>Holophagales</taxon>
        <taxon>Holophagaceae</taxon>
        <taxon>Geothrix</taxon>
    </lineage>
</organism>
<sequence length="568" mass="62680">MSGPRLKPLLKSTLKGTFAMALGLIVLAASAAGLGAAPGDKASAALAQGERMYREGLLPSGEPMQAVVSGDVPVAGTSFTCVSCHLRGGLGSWEGGIVTLATNGARLALPRYWKFPNLSPEERKDLKLQNPPARPAYTDEALAHVLRTGIDPGGRELHPIMPRYYLKDPDMALLIKYLRSLSAQLSPGVDATTIRFATVITDEVSPEDQQAMLVPMNNYVARHNQISNGFGNRMYLGVGGNEMSGSYRKLALSVWRLKGAPDTWTRQLEAYLAKEPVFALLGGISYGDWKPIHTFCESRQLPCLFPLTDLPVVSDTDWYTLYFSKGYYQEGQAAARYLHGAAESTPSRIVQVIQDGPEGRDLSAGFRETWQELGQGAPKEIRLAKGETLSPAALRSLVQQEKPTVILLWTGPGAFEAIKSLAGQPDRPGTVFMSSRLLGAKAYALPEQARTFTWLTYPYRDPKDEPSASKYADSLLAGLTERHPETRISTRTYSMIQILRQGLMDMDRNFYRDNFMDRLSMQRDQVLPDYLRLSFGPGQRYASKGCFIMQLGPGPEPRLIRKSEWVIH</sequence>
<evidence type="ECO:0000259" key="8">
    <source>
        <dbReference type="PROSITE" id="PS51007"/>
    </source>
</evidence>
<keyword evidence="5 6" id="KW-0408">Iron</keyword>
<dbReference type="InterPro" id="IPR028081">
    <property type="entry name" value="Leu-bd"/>
</dbReference>
<dbReference type="Gene3D" id="1.10.760.10">
    <property type="entry name" value="Cytochrome c-like domain"/>
    <property type="match status" value="1"/>
</dbReference>
<keyword evidence="2 6" id="KW-0349">Heme</keyword>
<keyword evidence="10" id="KW-1185">Reference proteome</keyword>
<dbReference type="SUPFAM" id="SSF53822">
    <property type="entry name" value="Periplasmic binding protein-like I"/>
    <property type="match status" value="1"/>
</dbReference>
<gene>
    <name evidence="9" type="ORF">GETHOR_25750</name>
</gene>
<name>A0ABM8DTT0_9BACT</name>
<dbReference type="EMBL" id="AP027079">
    <property type="protein sequence ID" value="BDU70474.1"/>
    <property type="molecule type" value="Genomic_DNA"/>
</dbReference>
<evidence type="ECO:0000256" key="3">
    <source>
        <dbReference type="ARBA" id="ARBA00022723"/>
    </source>
</evidence>
<evidence type="ECO:0000256" key="4">
    <source>
        <dbReference type="ARBA" id="ARBA00022729"/>
    </source>
</evidence>
<dbReference type="Gene3D" id="3.40.50.2300">
    <property type="match status" value="2"/>
</dbReference>
<dbReference type="InterPro" id="IPR028082">
    <property type="entry name" value="Peripla_BP_I"/>
</dbReference>
<proteinExistence type="inferred from homology"/>